<organism evidence="6 7">
    <name type="scientific">Quillaja saponaria</name>
    <name type="common">Soap bark tree</name>
    <dbReference type="NCBI Taxonomy" id="32244"/>
    <lineage>
        <taxon>Eukaryota</taxon>
        <taxon>Viridiplantae</taxon>
        <taxon>Streptophyta</taxon>
        <taxon>Embryophyta</taxon>
        <taxon>Tracheophyta</taxon>
        <taxon>Spermatophyta</taxon>
        <taxon>Magnoliopsida</taxon>
        <taxon>eudicotyledons</taxon>
        <taxon>Gunneridae</taxon>
        <taxon>Pentapetalae</taxon>
        <taxon>rosids</taxon>
        <taxon>fabids</taxon>
        <taxon>Fabales</taxon>
        <taxon>Quillajaceae</taxon>
        <taxon>Quillaja</taxon>
    </lineage>
</organism>
<dbReference type="InterPro" id="IPR015202">
    <property type="entry name" value="GO-like_E_set"/>
</dbReference>
<dbReference type="CDD" id="cd02851">
    <property type="entry name" value="E_set_GO_C"/>
    <property type="match status" value="1"/>
</dbReference>
<evidence type="ECO:0000256" key="1">
    <source>
        <dbReference type="ARBA" id="ARBA00022729"/>
    </source>
</evidence>
<dbReference type="PANTHER" id="PTHR32208:SF93">
    <property type="entry name" value="ALDEHYDE OXIDASE GLOX1"/>
    <property type="match status" value="1"/>
</dbReference>
<dbReference type="Gene3D" id="2.130.10.80">
    <property type="entry name" value="Galactose oxidase/kelch, beta-propeller"/>
    <property type="match status" value="1"/>
</dbReference>
<feature type="signal peptide" evidence="3">
    <location>
        <begin position="1"/>
        <end position="22"/>
    </location>
</feature>
<dbReference type="Proteomes" id="UP001163823">
    <property type="component" value="Chromosome 3"/>
</dbReference>
<protein>
    <submittedName>
        <fullName evidence="6">Galactose oxidase</fullName>
    </submittedName>
</protein>
<comment type="caution">
    <text evidence="6">The sequence shown here is derived from an EMBL/GenBank/DDBJ whole genome shotgun (WGS) entry which is preliminary data.</text>
</comment>
<feature type="region of interest" description="Disordered" evidence="2">
    <location>
        <begin position="27"/>
        <end position="94"/>
    </location>
</feature>
<dbReference type="AlphaFoldDB" id="A0AAD7VFE3"/>
<reference evidence="6" key="1">
    <citation type="journal article" date="2023" name="Science">
        <title>Elucidation of the pathway for biosynthesis of saponin adjuvants from the soapbark tree.</title>
        <authorList>
            <person name="Reed J."/>
            <person name="Orme A."/>
            <person name="El-Demerdash A."/>
            <person name="Owen C."/>
            <person name="Martin L.B.B."/>
            <person name="Misra R.C."/>
            <person name="Kikuchi S."/>
            <person name="Rejzek M."/>
            <person name="Martin A.C."/>
            <person name="Harkess A."/>
            <person name="Leebens-Mack J."/>
            <person name="Louveau T."/>
            <person name="Stephenson M.J."/>
            <person name="Osbourn A."/>
        </authorList>
    </citation>
    <scope>NUCLEOTIDE SEQUENCE</scope>
    <source>
        <strain evidence="6">S10</strain>
    </source>
</reference>
<dbReference type="Pfam" id="PF09118">
    <property type="entry name" value="GO-like_E_set"/>
    <property type="match status" value="1"/>
</dbReference>
<accession>A0AAD7VFE3</accession>
<evidence type="ECO:0000313" key="7">
    <source>
        <dbReference type="Proteomes" id="UP001163823"/>
    </source>
</evidence>
<dbReference type="SUPFAM" id="SSF81296">
    <property type="entry name" value="E set domains"/>
    <property type="match status" value="1"/>
</dbReference>
<dbReference type="Gene3D" id="2.60.40.10">
    <property type="entry name" value="Immunoglobulins"/>
    <property type="match status" value="1"/>
</dbReference>
<sequence>MAVLHKVLWILSLLFLSVCVQSRHNHHYRHHRRHHPLTAESSDSFSDYYGNHDLDSQGEGNGEKNALPIPKVEENGEQNTIPEGDNGGEKRRPLFNIPNPFGLVSNIFHGGSGSGIGTNAPHLGEEEVPHESTTAQDDQPLYTGNEVNYGNGNENANVNDQGAKGDVEVDYLGKWEIHSQNSGVSAMQLNLLPTNKVILYDATSFHTSEINLPAGVPCLNYEDQDKKPAVDCFAHSVEYDVETAKLRPHRVALDPWCSSGGLAADGTLVSVGGFREGEPAVRYLGTCEDCGWREHENIMKDKRWYASQVTLANGDMLVVGGRKAYSYEFVPKEGQVSPRPFYLPFLYETSDQFEENNLYPFVHLSTDGNVFIFSNNRSLLLNPYNNKIVRTFPVLPGGSRNYPASGMSALLPIKLTPEADAKTPIPAQVIVCGGSLPYAFRLAEAKTEFVPALQDCGRIEITKPNSVWEKEQMPSRRVMGDMLILPTGDLLLINGAQRGTAAWLDAKEPNLTPLLYNPDKPNGQRFKELKPSQIPRMYHSSSAVLQDGKVLVAGSNTNPTYQYKGVEFPTELRVEKFSPPYLHKSLDKYRPEIVEEASVKQFTYGQRIVTQFQLTREKALNMQDIEVTMYPPPFTTHGYSMNQRLLILGNQEVSQVSNGVFQVVSAAPPSGVIAPPGYYLLFVVHRGVPSKGMWVLIQ</sequence>
<proteinExistence type="predicted"/>
<dbReference type="InterPro" id="IPR013783">
    <property type="entry name" value="Ig-like_fold"/>
</dbReference>
<evidence type="ECO:0000256" key="3">
    <source>
        <dbReference type="SAM" id="SignalP"/>
    </source>
</evidence>
<dbReference type="InterPro" id="IPR011043">
    <property type="entry name" value="Gal_Oxase/kelch_b-propeller"/>
</dbReference>
<dbReference type="SUPFAM" id="SSF50965">
    <property type="entry name" value="Galactose oxidase, central domain"/>
    <property type="match status" value="1"/>
</dbReference>
<dbReference type="Pfam" id="PF07250">
    <property type="entry name" value="Glyoxal_oxid_N"/>
    <property type="match status" value="1"/>
</dbReference>
<feature type="chain" id="PRO_5042195085" evidence="3">
    <location>
        <begin position="23"/>
        <end position="698"/>
    </location>
</feature>
<evidence type="ECO:0000259" key="4">
    <source>
        <dbReference type="Pfam" id="PF07250"/>
    </source>
</evidence>
<dbReference type="InterPro" id="IPR037293">
    <property type="entry name" value="Gal_Oxidase_central_sf"/>
</dbReference>
<dbReference type="PANTHER" id="PTHR32208">
    <property type="entry name" value="SECRETED PROTEIN-RELATED"/>
    <property type="match status" value="1"/>
</dbReference>
<gene>
    <name evidence="6" type="ORF">O6P43_003996</name>
</gene>
<feature type="domain" description="Galactose oxidase-like Early set" evidence="5">
    <location>
        <begin position="590"/>
        <end position="696"/>
    </location>
</feature>
<dbReference type="KEGG" id="qsa:O6P43_003996"/>
<evidence type="ECO:0000259" key="5">
    <source>
        <dbReference type="Pfam" id="PF09118"/>
    </source>
</evidence>
<feature type="domain" description="Glyoxal oxidase N-terminal" evidence="4">
    <location>
        <begin position="187"/>
        <end position="581"/>
    </location>
</feature>
<evidence type="ECO:0000256" key="2">
    <source>
        <dbReference type="SAM" id="MobiDB-lite"/>
    </source>
</evidence>
<keyword evidence="1 3" id="KW-0732">Signal</keyword>
<dbReference type="InterPro" id="IPR014756">
    <property type="entry name" value="Ig_E-set"/>
</dbReference>
<dbReference type="EMBL" id="JARAOO010000003">
    <property type="protein sequence ID" value="KAJ7973821.1"/>
    <property type="molecule type" value="Genomic_DNA"/>
</dbReference>
<feature type="compositionally biased region" description="Basic residues" evidence="2">
    <location>
        <begin position="27"/>
        <end position="36"/>
    </location>
</feature>
<name>A0AAD7VFE3_QUISA</name>
<evidence type="ECO:0000313" key="6">
    <source>
        <dbReference type="EMBL" id="KAJ7973821.1"/>
    </source>
</evidence>
<keyword evidence="7" id="KW-1185">Reference proteome</keyword>
<dbReference type="InterPro" id="IPR009880">
    <property type="entry name" value="Glyoxal_oxidase_N"/>
</dbReference>